<dbReference type="PANTHER" id="PTHR45138">
    <property type="entry name" value="REGULATORY COMPONENTS OF SENSORY TRANSDUCTION SYSTEM"/>
    <property type="match status" value="1"/>
</dbReference>
<dbReference type="GO" id="GO:0043709">
    <property type="term" value="P:cell adhesion involved in single-species biofilm formation"/>
    <property type="evidence" value="ECO:0007669"/>
    <property type="project" value="TreeGrafter"/>
</dbReference>
<evidence type="ECO:0000259" key="1">
    <source>
        <dbReference type="PROSITE" id="PS50887"/>
    </source>
</evidence>
<evidence type="ECO:0000313" key="3">
    <source>
        <dbReference type="Proteomes" id="UP000824160"/>
    </source>
</evidence>
<dbReference type="GO" id="GO:0052621">
    <property type="term" value="F:diguanylate cyclase activity"/>
    <property type="evidence" value="ECO:0007669"/>
    <property type="project" value="TreeGrafter"/>
</dbReference>
<dbReference type="GO" id="GO:1902201">
    <property type="term" value="P:negative regulation of bacterial-type flagellum-dependent cell motility"/>
    <property type="evidence" value="ECO:0007669"/>
    <property type="project" value="TreeGrafter"/>
</dbReference>
<organism evidence="2 3">
    <name type="scientific">Candidatus Faecivivens stercoripullorum</name>
    <dbReference type="NCBI Taxonomy" id="2840805"/>
    <lineage>
        <taxon>Bacteria</taxon>
        <taxon>Bacillati</taxon>
        <taxon>Bacillota</taxon>
        <taxon>Clostridia</taxon>
        <taxon>Eubacteriales</taxon>
        <taxon>Oscillospiraceae</taxon>
        <taxon>Oscillospiraceae incertae sedis</taxon>
        <taxon>Candidatus Faecivivens</taxon>
    </lineage>
</organism>
<dbReference type="InterPro" id="IPR043128">
    <property type="entry name" value="Rev_trsase/Diguanyl_cyclase"/>
</dbReference>
<sequence>QIVGQCLLDVAEHDYFAVRYGGDEFIVICNVGCKEDLDRLTEHIRVRVEQQNKKNALPYQLSLSMGSAFFEPSTDNIDSFLQRMDQRMYENKRIFYSNSKNDRRRKR</sequence>
<evidence type="ECO:0000313" key="2">
    <source>
        <dbReference type="EMBL" id="HIT94974.1"/>
    </source>
</evidence>
<proteinExistence type="predicted"/>
<feature type="domain" description="GGDEF" evidence="1">
    <location>
        <begin position="1"/>
        <end position="107"/>
    </location>
</feature>
<dbReference type="EMBL" id="DVLW01000200">
    <property type="protein sequence ID" value="HIT94974.1"/>
    <property type="molecule type" value="Genomic_DNA"/>
</dbReference>
<dbReference type="GO" id="GO:0005886">
    <property type="term" value="C:plasma membrane"/>
    <property type="evidence" value="ECO:0007669"/>
    <property type="project" value="TreeGrafter"/>
</dbReference>
<dbReference type="SUPFAM" id="SSF55073">
    <property type="entry name" value="Nucleotide cyclase"/>
    <property type="match status" value="1"/>
</dbReference>
<dbReference type="InterPro" id="IPR050469">
    <property type="entry name" value="Diguanylate_Cyclase"/>
</dbReference>
<reference evidence="2" key="1">
    <citation type="submission" date="2020-10" db="EMBL/GenBank/DDBJ databases">
        <authorList>
            <person name="Gilroy R."/>
        </authorList>
    </citation>
    <scope>NUCLEOTIDE SEQUENCE</scope>
    <source>
        <strain evidence="2">ChiBcec7-5410</strain>
    </source>
</reference>
<dbReference type="Pfam" id="PF00990">
    <property type="entry name" value="GGDEF"/>
    <property type="match status" value="1"/>
</dbReference>
<dbReference type="AlphaFoldDB" id="A0A9D1KS60"/>
<dbReference type="Gene3D" id="3.30.70.270">
    <property type="match status" value="1"/>
</dbReference>
<dbReference type="PANTHER" id="PTHR45138:SF9">
    <property type="entry name" value="DIGUANYLATE CYCLASE DGCM-RELATED"/>
    <property type="match status" value="1"/>
</dbReference>
<feature type="non-terminal residue" evidence="2">
    <location>
        <position position="1"/>
    </location>
</feature>
<accession>A0A9D1KS60</accession>
<protein>
    <submittedName>
        <fullName evidence="2">Diguanylate cyclase</fullName>
    </submittedName>
</protein>
<dbReference type="PROSITE" id="PS50887">
    <property type="entry name" value="GGDEF"/>
    <property type="match status" value="1"/>
</dbReference>
<dbReference type="InterPro" id="IPR029787">
    <property type="entry name" value="Nucleotide_cyclase"/>
</dbReference>
<dbReference type="Proteomes" id="UP000824160">
    <property type="component" value="Unassembled WGS sequence"/>
</dbReference>
<comment type="caution">
    <text evidence="2">The sequence shown here is derived from an EMBL/GenBank/DDBJ whole genome shotgun (WGS) entry which is preliminary data.</text>
</comment>
<gene>
    <name evidence="2" type="ORF">IAC43_07285</name>
</gene>
<reference evidence="2" key="2">
    <citation type="journal article" date="2021" name="PeerJ">
        <title>Extensive microbial diversity within the chicken gut microbiome revealed by metagenomics and culture.</title>
        <authorList>
            <person name="Gilroy R."/>
            <person name="Ravi A."/>
            <person name="Getino M."/>
            <person name="Pursley I."/>
            <person name="Horton D.L."/>
            <person name="Alikhan N.F."/>
            <person name="Baker D."/>
            <person name="Gharbi K."/>
            <person name="Hall N."/>
            <person name="Watson M."/>
            <person name="Adriaenssens E.M."/>
            <person name="Foster-Nyarko E."/>
            <person name="Jarju S."/>
            <person name="Secka A."/>
            <person name="Antonio M."/>
            <person name="Oren A."/>
            <person name="Chaudhuri R.R."/>
            <person name="La Ragione R."/>
            <person name="Hildebrand F."/>
            <person name="Pallen M.J."/>
        </authorList>
    </citation>
    <scope>NUCLEOTIDE SEQUENCE</scope>
    <source>
        <strain evidence="2">ChiBcec7-5410</strain>
    </source>
</reference>
<dbReference type="NCBIfam" id="TIGR00254">
    <property type="entry name" value="GGDEF"/>
    <property type="match status" value="1"/>
</dbReference>
<name>A0A9D1KS60_9FIRM</name>
<dbReference type="InterPro" id="IPR000160">
    <property type="entry name" value="GGDEF_dom"/>
</dbReference>